<dbReference type="EMBL" id="MK301608">
    <property type="protein sequence ID" value="AZU99690.1"/>
    <property type="molecule type" value="Genomic_DNA"/>
</dbReference>
<organism evidence="1">
    <name type="scientific">Vibrio virus vB_VspP_SBP1</name>
    <dbReference type="NCBI Taxonomy" id="2500581"/>
    <lineage>
        <taxon>Viruses</taxon>
        <taxon>Duplodnaviria</taxon>
        <taxon>Heunggongvirae</taxon>
        <taxon>Uroviricota</taxon>
        <taxon>Caudoviricetes</taxon>
        <taxon>Schitoviridae</taxon>
        <taxon>Electravirus</taxon>
        <taxon>Electravirus Sbp1</taxon>
    </lineage>
</organism>
<evidence type="ECO:0000313" key="1">
    <source>
        <dbReference type="EMBL" id="AZU99690.1"/>
    </source>
</evidence>
<dbReference type="Proteomes" id="UP000290131">
    <property type="component" value="Segment"/>
</dbReference>
<gene>
    <name evidence="1" type="ORF">SBP1_gp098</name>
</gene>
<proteinExistence type="predicted"/>
<sequence length="63" mass="7315">MPLSCYRELSHAARAEDLAMDVTQDTREKLLDEMQRIYAAPRITDQNKMCMAYNVMIIKGYSL</sequence>
<protein>
    <submittedName>
        <fullName evidence="1">Uncharacterized protein</fullName>
    </submittedName>
</protein>
<evidence type="ECO:0000313" key="2">
    <source>
        <dbReference type="Proteomes" id="UP000290131"/>
    </source>
</evidence>
<reference evidence="1" key="1">
    <citation type="submission" date="2018-12" db="EMBL/GenBank/DDBJ databases">
        <title>Characterization of a N4-like bacteriophage infecting a coral-derived Vibrio strain.</title>
        <authorList>
            <person name="Huang S."/>
        </authorList>
    </citation>
    <scope>NUCLEOTIDE SEQUENCE [LARGE SCALE GENOMIC DNA]</scope>
</reference>
<accession>A0A3T0IIR9</accession>
<keyword evidence="2" id="KW-1185">Reference proteome</keyword>
<name>A0A3T0IIR9_9CAUD</name>